<proteinExistence type="predicted"/>
<comment type="caution">
    <text evidence="1">The sequence shown here is derived from an EMBL/GenBank/DDBJ whole genome shotgun (WGS) entry which is preliminary data.</text>
</comment>
<sequence length="204" mass="23611">VIPGMDELEALCLKDGGAIVNGIENVDGYYNISAKEEGDFENIVYGIYEFIEYEHAKNKLGSPVAELPYGYYRDYKALKNDPNCNPHYLEEIEKYNVEPYVSFKEKYCVATVKIDSFKSKYSYESTGEEFINNKTEGYEIYRSVDKISNIKTGKLLGKYTSYLLTPYGIFKTPESYMTSQCTRINKFKYLPLKKSIDSWVFNKE</sequence>
<keyword evidence="2" id="KW-1185">Reference proteome</keyword>
<gene>
    <name evidence="1" type="ORF">KCG35_25885</name>
</gene>
<reference evidence="1 2" key="1">
    <citation type="submission" date="2021-04" db="EMBL/GenBank/DDBJ databases">
        <authorList>
            <person name="Pira H."/>
            <person name="Risdian C."/>
            <person name="Wink J."/>
        </authorList>
    </citation>
    <scope>NUCLEOTIDE SEQUENCE [LARGE SCALE GENOMIC DNA]</scope>
    <source>
        <strain evidence="1 2">WH53</strain>
    </source>
</reference>
<organism evidence="1 2">
    <name type="scientific">Zooshikella harenae</name>
    <dbReference type="NCBI Taxonomy" id="2827238"/>
    <lineage>
        <taxon>Bacteria</taxon>
        <taxon>Pseudomonadati</taxon>
        <taxon>Pseudomonadota</taxon>
        <taxon>Gammaproteobacteria</taxon>
        <taxon>Oceanospirillales</taxon>
        <taxon>Zooshikellaceae</taxon>
        <taxon>Zooshikella</taxon>
    </lineage>
</organism>
<name>A0ABS5ZK78_9GAMM</name>
<evidence type="ECO:0000313" key="1">
    <source>
        <dbReference type="EMBL" id="MBU2714486.1"/>
    </source>
</evidence>
<dbReference type="Proteomes" id="UP000690515">
    <property type="component" value="Unassembled WGS sequence"/>
</dbReference>
<dbReference type="EMBL" id="JAGSOY010000317">
    <property type="protein sequence ID" value="MBU2714486.1"/>
    <property type="molecule type" value="Genomic_DNA"/>
</dbReference>
<protein>
    <submittedName>
        <fullName evidence="1">Uncharacterized protein</fullName>
    </submittedName>
</protein>
<feature type="non-terminal residue" evidence="1">
    <location>
        <position position="1"/>
    </location>
</feature>
<accession>A0ABS5ZK78</accession>
<evidence type="ECO:0000313" key="2">
    <source>
        <dbReference type="Proteomes" id="UP000690515"/>
    </source>
</evidence>
<dbReference type="RefSeq" id="WP_215822788.1">
    <property type="nucleotide sequence ID" value="NZ_JAGSOY010000317.1"/>
</dbReference>